<name>A0ABD3KVR1_EUCGL</name>
<evidence type="ECO:0000313" key="3">
    <source>
        <dbReference type="Proteomes" id="UP001634007"/>
    </source>
</evidence>
<sequence length="105" mass="11094">MTMPPSSIAIPPTAMAPPPSTTAAPPPWHHPCLVAYGGDVSWVSFDWHPCNTCVFSAHDGTFDAALYSLASDNEPLGCNDAGTLHNTGSLHAEQKLLLLTGIVWP</sequence>
<comment type="caution">
    <text evidence="2">The sequence shown here is derived from an EMBL/GenBank/DDBJ whole genome shotgun (WGS) entry which is preliminary data.</text>
</comment>
<accession>A0ABD3KVR1</accession>
<proteinExistence type="predicted"/>
<reference evidence="2 3" key="1">
    <citation type="submission" date="2024-11" db="EMBL/GenBank/DDBJ databases">
        <title>Chromosome-level genome assembly of Eucalyptus globulus Labill. provides insights into its genome evolution.</title>
        <authorList>
            <person name="Li X."/>
        </authorList>
    </citation>
    <scope>NUCLEOTIDE SEQUENCE [LARGE SCALE GENOMIC DNA]</scope>
    <source>
        <strain evidence="2">CL2024</strain>
        <tissue evidence="2">Fresh tender leaves</tissue>
    </source>
</reference>
<organism evidence="2 3">
    <name type="scientific">Eucalyptus globulus</name>
    <name type="common">Tasmanian blue gum</name>
    <dbReference type="NCBI Taxonomy" id="34317"/>
    <lineage>
        <taxon>Eukaryota</taxon>
        <taxon>Viridiplantae</taxon>
        <taxon>Streptophyta</taxon>
        <taxon>Embryophyta</taxon>
        <taxon>Tracheophyta</taxon>
        <taxon>Spermatophyta</taxon>
        <taxon>Magnoliopsida</taxon>
        <taxon>eudicotyledons</taxon>
        <taxon>Gunneridae</taxon>
        <taxon>Pentapetalae</taxon>
        <taxon>rosids</taxon>
        <taxon>malvids</taxon>
        <taxon>Myrtales</taxon>
        <taxon>Myrtaceae</taxon>
        <taxon>Myrtoideae</taxon>
        <taxon>Eucalypteae</taxon>
        <taxon>Eucalyptus</taxon>
    </lineage>
</organism>
<dbReference type="EMBL" id="JBJKBG010000004">
    <property type="protein sequence ID" value="KAL3743334.1"/>
    <property type="molecule type" value="Genomic_DNA"/>
</dbReference>
<protein>
    <submittedName>
        <fullName evidence="2">Uncharacterized protein</fullName>
    </submittedName>
</protein>
<dbReference type="AlphaFoldDB" id="A0ABD3KVR1"/>
<gene>
    <name evidence="2" type="ORF">ACJRO7_018606</name>
</gene>
<dbReference type="Proteomes" id="UP001634007">
    <property type="component" value="Unassembled WGS sequence"/>
</dbReference>
<feature type="region of interest" description="Disordered" evidence="1">
    <location>
        <begin position="1"/>
        <end position="24"/>
    </location>
</feature>
<evidence type="ECO:0000256" key="1">
    <source>
        <dbReference type="SAM" id="MobiDB-lite"/>
    </source>
</evidence>
<keyword evidence="3" id="KW-1185">Reference proteome</keyword>
<feature type="compositionally biased region" description="Pro residues" evidence="1">
    <location>
        <begin position="14"/>
        <end position="24"/>
    </location>
</feature>
<feature type="compositionally biased region" description="Low complexity" evidence="1">
    <location>
        <begin position="1"/>
        <end position="13"/>
    </location>
</feature>
<evidence type="ECO:0000313" key="2">
    <source>
        <dbReference type="EMBL" id="KAL3743334.1"/>
    </source>
</evidence>